<sequence>ETMWVWIPRYSYTIASENGTTYYGKRGVYLNSTPTAALPGEIDIKFVDKDRVTLKVPTNLQLY</sequence>
<dbReference type="Proteomes" id="UP000886833">
    <property type="component" value="Unassembled WGS sequence"/>
</dbReference>
<feature type="non-terminal residue" evidence="1">
    <location>
        <position position="1"/>
    </location>
</feature>
<dbReference type="EMBL" id="DVKQ01000028">
    <property type="protein sequence ID" value="HIT37302.1"/>
    <property type="molecule type" value="Genomic_DNA"/>
</dbReference>
<evidence type="ECO:0000313" key="1">
    <source>
        <dbReference type="EMBL" id="HIT37302.1"/>
    </source>
</evidence>
<dbReference type="AlphaFoldDB" id="A0A9D1KCF2"/>
<name>A0A9D1KCF2_9FIRM</name>
<reference evidence="1" key="2">
    <citation type="journal article" date="2021" name="PeerJ">
        <title>Extensive microbial diversity within the chicken gut microbiome revealed by metagenomics and culture.</title>
        <authorList>
            <person name="Gilroy R."/>
            <person name="Ravi A."/>
            <person name="Getino M."/>
            <person name="Pursley I."/>
            <person name="Horton D.L."/>
            <person name="Alikhan N.F."/>
            <person name="Baker D."/>
            <person name="Gharbi K."/>
            <person name="Hall N."/>
            <person name="Watson M."/>
            <person name="Adriaenssens E.M."/>
            <person name="Foster-Nyarko E."/>
            <person name="Jarju S."/>
            <person name="Secka A."/>
            <person name="Antonio M."/>
            <person name="Oren A."/>
            <person name="Chaudhuri R.R."/>
            <person name="La Ragione R."/>
            <person name="Hildebrand F."/>
            <person name="Pallen M.J."/>
        </authorList>
    </citation>
    <scope>NUCLEOTIDE SEQUENCE</scope>
    <source>
        <strain evidence="1">CHK195-26880</strain>
    </source>
</reference>
<protein>
    <submittedName>
        <fullName evidence="1">Uncharacterized protein</fullName>
    </submittedName>
</protein>
<evidence type="ECO:0000313" key="2">
    <source>
        <dbReference type="Proteomes" id="UP000886833"/>
    </source>
</evidence>
<gene>
    <name evidence="1" type="ORF">IAB59_02330</name>
</gene>
<comment type="caution">
    <text evidence="1">The sequence shown here is derived from an EMBL/GenBank/DDBJ whole genome shotgun (WGS) entry which is preliminary data.</text>
</comment>
<proteinExistence type="predicted"/>
<accession>A0A9D1KCF2</accession>
<reference evidence="1" key="1">
    <citation type="submission" date="2020-10" db="EMBL/GenBank/DDBJ databases">
        <authorList>
            <person name="Gilroy R."/>
        </authorList>
    </citation>
    <scope>NUCLEOTIDE SEQUENCE</scope>
    <source>
        <strain evidence="1">CHK195-26880</strain>
    </source>
</reference>
<organism evidence="1 2">
    <name type="scientific">Candidatus Onthousia faecipullorum</name>
    <dbReference type="NCBI Taxonomy" id="2840887"/>
    <lineage>
        <taxon>Bacteria</taxon>
        <taxon>Bacillati</taxon>
        <taxon>Bacillota</taxon>
        <taxon>Bacilli</taxon>
        <taxon>Candidatus Onthousia</taxon>
    </lineage>
</organism>